<evidence type="ECO:0000256" key="2">
    <source>
        <dbReference type="SAM" id="Phobius"/>
    </source>
</evidence>
<dbReference type="Pfam" id="PF08447">
    <property type="entry name" value="PAS_3"/>
    <property type="match status" value="1"/>
</dbReference>
<dbReference type="CDD" id="cd18773">
    <property type="entry name" value="PDC1_HK_sensor"/>
    <property type="match status" value="1"/>
</dbReference>
<evidence type="ECO:0000313" key="4">
    <source>
        <dbReference type="EMBL" id="TMQ71660.1"/>
    </source>
</evidence>
<dbReference type="SUPFAM" id="SSF158472">
    <property type="entry name" value="HAMP domain-like"/>
    <property type="match status" value="1"/>
</dbReference>
<evidence type="ECO:0000313" key="5">
    <source>
        <dbReference type="Proteomes" id="UP000319836"/>
    </source>
</evidence>
<comment type="caution">
    <text evidence="4">The sequence shown here is derived from an EMBL/GenBank/DDBJ whole genome shotgun (WGS) entry which is preliminary data.</text>
</comment>
<dbReference type="Pfam" id="PF00672">
    <property type="entry name" value="HAMP"/>
    <property type="match status" value="1"/>
</dbReference>
<dbReference type="InterPro" id="IPR035965">
    <property type="entry name" value="PAS-like_dom_sf"/>
</dbReference>
<organism evidence="4 5">
    <name type="scientific">Eiseniibacteriota bacterium</name>
    <dbReference type="NCBI Taxonomy" id="2212470"/>
    <lineage>
        <taxon>Bacteria</taxon>
        <taxon>Candidatus Eiseniibacteriota</taxon>
    </lineage>
</organism>
<feature type="compositionally biased region" description="Basic and acidic residues" evidence="1">
    <location>
        <begin position="453"/>
        <end position="469"/>
    </location>
</feature>
<dbReference type="SUPFAM" id="SSF55785">
    <property type="entry name" value="PYP-like sensor domain (PAS domain)"/>
    <property type="match status" value="1"/>
</dbReference>
<dbReference type="CDD" id="cd00130">
    <property type="entry name" value="PAS"/>
    <property type="match status" value="1"/>
</dbReference>
<dbReference type="GO" id="GO:0007165">
    <property type="term" value="P:signal transduction"/>
    <property type="evidence" value="ECO:0007669"/>
    <property type="project" value="InterPro"/>
</dbReference>
<proteinExistence type="predicted"/>
<dbReference type="InterPro" id="IPR013655">
    <property type="entry name" value="PAS_fold_3"/>
</dbReference>
<feature type="domain" description="HAMP" evidence="3">
    <location>
        <begin position="244"/>
        <end position="296"/>
    </location>
</feature>
<reference evidence="4 5" key="1">
    <citation type="journal article" date="2019" name="Nat. Microbiol.">
        <title>Mediterranean grassland soil C-N compound turnover is dependent on rainfall and depth, and is mediated by genomically divergent microorganisms.</title>
        <authorList>
            <person name="Diamond S."/>
            <person name="Andeer P.F."/>
            <person name="Li Z."/>
            <person name="Crits-Christoph A."/>
            <person name="Burstein D."/>
            <person name="Anantharaman K."/>
            <person name="Lane K.R."/>
            <person name="Thomas B.C."/>
            <person name="Pan C."/>
            <person name="Northen T.R."/>
            <person name="Banfield J.F."/>
        </authorList>
    </citation>
    <scope>NUCLEOTIDE SEQUENCE [LARGE SCALE GENOMIC DNA]</scope>
    <source>
        <strain evidence="4">WS_10</strain>
    </source>
</reference>
<dbReference type="InterPro" id="IPR003660">
    <property type="entry name" value="HAMP_dom"/>
</dbReference>
<accession>A0A538U6Y3</accession>
<keyword evidence="2" id="KW-0812">Transmembrane</keyword>
<feature type="compositionally biased region" description="Basic and acidic residues" evidence="1">
    <location>
        <begin position="506"/>
        <end position="524"/>
    </location>
</feature>
<dbReference type="GO" id="GO:0016020">
    <property type="term" value="C:membrane"/>
    <property type="evidence" value="ECO:0007669"/>
    <property type="project" value="InterPro"/>
</dbReference>
<feature type="transmembrane region" description="Helical" evidence="2">
    <location>
        <begin position="221"/>
        <end position="242"/>
    </location>
</feature>
<sequence length="567" mass="62448">MSEFQSAEEKNARASIARLAQLAATEIQAYVHDVDASLDRLAERRDMRAADPARCDPVFDDYTAQHLRTTNLALFGPGNRRWCAADAHEGGAPLPAQLGACLDAVWRTQAAATSPLFRDVRDGRWTLVRARPVIREGRCVAVLATWLDLGRLRTALWCGVPQAPAALAVVDQGGAAIWGSRLRNQAGRRSFTAEVRLPELGWMVRACIPETLALREHHERVIELVTLCIILLTLATALALFVSSEIARPIQALSAAARKAAAGRLEARAPVEGSAETAEVARSFNAMLAARADVEQALRESALRLRLAIQVANVGLWELDLRTREAFYSPEWKAQLGYANGDLEDRPFQWRPWLHPTDRRRVIASEDAFMAEPRGHFHAQFRLRHRTGRFRWFLSRMDVLRAGGTAAARGADVGHGRAGGRRGARGAQSALRDHRHRGCARGAGRARRSLRALPDHPEGTSRPARRADVRSPGLRPPARAPDRSGAAETADGRRDRAVQRHGARARRGDREPAERSAAGRDRPRSRCARAAQPDRECGAVLPRRGIGRGREPGRARSARRVADLRSL</sequence>
<dbReference type="PROSITE" id="PS50885">
    <property type="entry name" value="HAMP"/>
    <property type="match status" value="1"/>
</dbReference>
<feature type="region of interest" description="Disordered" evidence="1">
    <location>
        <begin position="406"/>
        <end position="567"/>
    </location>
</feature>
<dbReference type="SMART" id="SM00304">
    <property type="entry name" value="HAMP"/>
    <property type="match status" value="1"/>
</dbReference>
<feature type="compositionally biased region" description="Basic and acidic residues" evidence="1">
    <location>
        <begin position="548"/>
        <end position="567"/>
    </location>
</feature>
<dbReference type="AlphaFoldDB" id="A0A538U6Y3"/>
<dbReference type="Gene3D" id="6.10.340.10">
    <property type="match status" value="1"/>
</dbReference>
<evidence type="ECO:0000256" key="1">
    <source>
        <dbReference type="SAM" id="MobiDB-lite"/>
    </source>
</evidence>
<dbReference type="Gene3D" id="3.30.450.20">
    <property type="entry name" value="PAS domain"/>
    <property type="match status" value="2"/>
</dbReference>
<dbReference type="SMART" id="SM00091">
    <property type="entry name" value="PAS"/>
    <property type="match status" value="1"/>
</dbReference>
<gene>
    <name evidence="4" type="ORF">E6K80_05010</name>
</gene>
<feature type="compositionally biased region" description="Basic residues" evidence="1">
    <location>
        <begin position="433"/>
        <end position="450"/>
    </location>
</feature>
<dbReference type="EMBL" id="VBPA01000110">
    <property type="protein sequence ID" value="TMQ71660.1"/>
    <property type="molecule type" value="Genomic_DNA"/>
</dbReference>
<keyword evidence="2" id="KW-1133">Transmembrane helix</keyword>
<keyword evidence="2" id="KW-0472">Membrane</keyword>
<dbReference type="InterPro" id="IPR000014">
    <property type="entry name" value="PAS"/>
</dbReference>
<dbReference type="Proteomes" id="UP000319836">
    <property type="component" value="Unassembled WGS sequence"/>
</dbReference>
<protein>
    <submittedName>
        <fullName evidence="4">HAMP domain-containing protein</fullName>
    </submittedName>
</protein>
<evidence type="ECO:0000259" key="3">
    <source>
        <dbReference type="PROSITE" id="PS50885"/>
    </source>
</evidence>
<name>A0A538U6Y3_UNCEI</name>